<dbReference type="RefSeq" id="WP_128231318.1">
    <property type="nucleotide sequence ID" value="NZ_SAUY01000002.1"/>
</dbReference>
<dbReference type="Proteomes" id="UP000284451">
    <property type="component" value="Unassembled WGS sequence"/>
</dbReference>
<dbReference type="SMART" id="SM00886">
    <property type="entry name" value="Dabb"/>
    <property type="match status" value="1"/>
</dbReference>
<dbReference type="InterPro" id="IPR013097">
    <property type="entry name" value="Dabb"/>
</dbReference>
<gene>
    <name evidence="2" type="ORF">D2T29_03265</name>
</gene>
<name>A0A443KNU6_9RHOB</name>
<dbReference type="InterPro" id="IPR011008">
    <property type="entry name" value="Dimeric_a/b-barrel"/>
</dbReference>
<dbReference type="PANTHER" id="PTHR37832">
    <property type="entry name" value="BLL2683 PROTEIN"/>
    <property type="match status" value="1"/>
</dbReference>
<evidence type="ECO:0000259" key="1">
    <source>
        <dbReference type="PROSITE" id="PS51502"/>
    </source>
</evidence>
<feature type="domain" description="Stress-response A/B barrel" evidence="1">
    <location>
        <begin position="2"/>
        <end position="97"/>
    </location>
</feature>
<sequence>MIKHIVMWNLCGDSPEQKADAARVVKAKFEGLRGRIPGLLEIEIGIDESRIDYACDVVLYSVFRSLDDLAAYADHPAHLQVRQELDGIRIARHQVDYRIQPVADIR</sequence>
<dbReference type="PANTHER" id="PTHR37832:SF1">
    <property type="entry name" value="STRESS-RESPONSE A_B BARREL DOMAIN-CONTAINING PROTEIN"/>
    <property type="match status" value="1"/>
</dbReference>
<protein>
    <submittedName>
        <fullName evidence="2">Dabb family protein</fullName>
    </submittedName>
</protein>
<dbReference type="Pfam" id="PF07876">
    <property type="entry name" value="Dabb"/>
    <property type="match status" value="1"/>
</dbReference>
<evidence type="ECO:0000313" key="2">
    <source>
        <dbReference type="EMBL" id="RWR34578.1"/>
    </source>
</evidence>
<reference evidence="2 3" key="2">
    <citation type="submission" date="2019-01" db="EMBL/GenBank/DDBJ databases">
        <authorList>
            <person name="Li Y."/>
        </authorList>
    </citation>
    <scope>NUCLEOTIDE SEQUENCE [LARGE SCALE GENOMIC DNA]</scope>
    <source>
        <strain evidence="2 3">07D10-4-3</strain>
    </source>
</reference>
<dbReference type="AlphaFoldDB" id="A0A443KNU6"/>
<dbReference type="SUPFAM" id="SSF54909">
    <property type="entry name" value="Dimeric alpha+beta barrel"/>
    <property type="match status" value="1"/>
</dbReference>
<dbReference type="PROSITE" id="PS51502">
    <property type="entry name" value="S_R_A_B_BARREL"/>
    <property type="match status" value="1"/>
</dbReference>
<proteinExistence type="predicted"/>
<dbReference type="EMBL" id="SAUY01000002">
    <property type="protein sequence ID" value="RWR34578.1"/>
    <property type="molecule type" value="Genomic_DNA"/>
</dbReference>
<organism evidence="2 3">
    <name type="scientific">Paenirhodobacter populi</name>
    <dbReference type="NCBI Taxonomy" id="2306993"/>
    <lineage>
        <taxon>Bacteria</taxon>
        <taxon>Pseudomonadati</taxon>
        <taxon>Pseudomonadota</taxon>
        <taxon>Alphaproteobacteria</taxon>
        <taxon>Rhodobacterales</taxon>
        <taxon>Rhodobacter group</taxon>
        <taxon>Paenirhodobacter</taxon>
    </lineage>
</organism>
<accession>A0A443KNU6</accession>
<reference evidence="2 3" key="1">
    <citation type="submission" date="2019-01" db="EMBL/GenBank/DDBJ databases">
        <title>Sinorhodobacter populi sp. nov. isolated from the symptomatic bark tissue of Populus euramericana canker.</title>
        <authorList>
            <person name="Xu G."/>
        </authorList>
    </citation>
    <scope>NUCLEOTIDE SEQUENCE [LARGE SCALE GENOMIC DNA]</scope>
    <source>
        <strain evidence="2 3">07D10-4-3</strain>
    </source>
</reference>
<evidence type="ECO:0000313" key="3">
    <source>
        <dbReference type="Proteomes" id="UP000284451"/>
    </source>
</evidence>
<comment type="caution">
    <text evidence="2">The sequence shown here is derived from an EMBL/GenBank/DDBJ whole genome shotgun (WGS) entry which is preliminary data.</text>
</comment>
<dbReference type="Gene3D" id="3.30.70.100">
    <property type="match status" value="1"/>
</dbReference>